<name>L8JXE2_9BACT</name>
<organism evidence="2 3">
    <name type="scientific">Fulvivirga imtechensis AK7</name>
    <dbReference type="NCBI Taxonomy" id="1237149"/>
    <lineage>
        <taxon>Bacteria</taxon>
        <taxon>Pseudomonadati</taxon>
        <taxon>Bacteroidota</taxon>
        <taxon>Cytophagia</taxon>
        <taxon>Cytophagales</taxon>
        <taxon>Fulvivirgaceae</taxon>
        <taxon>Fulvivirga</taxon>
    </lineage>
</organism>
<accession>L8JXE2</accession>
<keyword evidence="1" id="KW-0812">Transmembrane</keyword>
<keyword evidence="1" id="KW-1133">Transmembrane helix</keyword>
<dbReference type="Pfam" id="PF13430">
    <property type="entry name" value="DUF4112"/>
    <property type="match status" value="1"/>
</dbReference>
<dbReference type="InterPro" id="IPR025187">
    <property type="entry name" value="DUF4112"/>
</dbReference>
<gene>
    <name evidence="2" type="ORF">C900_01341</name>
</gene>
<sequence>MWVTKAIPALDYKTSIFRAGTMLLIIKNNVKPDRMRTIEIESPEVAVVDRPSLRWVEKISNLMDSRFVIPGTRIRFGLDPLLSLIPGFGDLAGYIISSVLIYTMYNHGASHKLVVKMVLNATLDALFGAIPIVGTIFDLFFKANDRNIQLLKEHYEEGKHQGSGKGILIVTGIILLIILAGILYVLWKIIEAITHLL</sequence>
<keyword evidence="3" id="KW-1185">Reference proteome</keyword>
<evidence type="ECO:0000256" key="1">
    <source>
        <dbReference type="SAM" id="Phobius"/>
    </source>
</evidence>
<evidence type="ECO:0000313" key="3">
    <source>
        <dbReference type="Proteomes" id="UP000011135"/>
    </source>
</evidence>
<dbReference type="STRING" id="1237149.C900_01341"/>
<dbReference type="AlphaFoldDB" id="L8JXE2"/>
<dbReference type="PANTHER" id="PTHR35519:SF2">
    <property type="entry name" value="PH DOMAIN PROTEIN"/>
    <property type="match status" value="1"/>
</dbReference>
<feature type="transmembrane region" description="Helical" evidence="1">
    <location>
        <begin position="117"/>
        <end position="141"/>
    </location>
</feature>
<evidence type="ECO:0008006" key="4">
    <source>
        <dbReference type="Google" id="ProtNLM"/>
    </source>
</evidence>
<comment type="caution">
    <text evidence="2">The sequence shown here is derived from an EMBL/GenBank/DDBJ whole genome shotgun (WGS) entry which is preliminary data.</text>
</comment>
<reference evidence="2 3" key="1">
    <citation type="submission" date="2012-12" db="EMBL/GenBank/DDBJ databases">
        <title>Genome assembly of Fulvivirga imtechensis AK7.</title>
        <authorList>
            <person name="Nupur N."/>
            <person name="Khatri I."/>
            <person name="Kumar R."/>
            <person name="Subramanian S."/>
            <person name="Pinnaka A."/>
        </authorList>
    </citation>
    <scope>NUCLEOTIDE SEQUENCE [LARGE SCALE GENOMIC DNA]</scope>
    <source>
        <strain evidence="2 3">AK7</strain>
    </source>
</reference>
<keyword evidence="1" id="KW-0472">Membrane</keyword>
<feature type="transmembrane region" description="Helical" evidence="1">
    <location>
        <begin position="81"/>
        <end position="105"/>
    </location>
</feature>
<evidence type="ECO:0000313" key="2">
    <source>
        <dbReference type="EMBL" id="ELR73731.1"/>
    </source>
</evidence>
<protein>
    <recommendedName>
        <fullName evidence="4">DUF4112 domain-containing protein</fullName>
    </recommendedName>
</protein>
<dbReference type="eggNOG" id="ENOG5032RYR">
    <property type="taxonomic scope" value="Bacteria"/>
</dbReference>
<dbReference type="EMBL" id="AMZN01000002">
    <property type="protein sequence ID" value="ELR73731.1"/>
    <property type="molecule type" value="Genomic_DNA"/>
</dbReference>
<proteinExistence type="predicted"/>
<dbReference type="Proteomes" id="UP000011135">
    <property type="component" value="Unassembled WGS sequence"/>
</dbReference>
<dbReference type="PANTHER" id="PTHR35519">
    <property type="entry name" value="MEMBRANE PROTEINS"/>
    <property type="match status" value="1"/>
</dbReference>
<feature type="transmembrane region" description="Helical" evidence="1">
    <location>
        <begin position="167"/>
        <end position="187"/>
    </location>
</feature>